<evidence type="ECO:0000256" key="2">
    <source>
        <dbReference type="SAM" id="SignalP"/>
    </source>
</evidence>
<organism evidence="4 5">
    <name type="scientific">Candidatus Kaiserbacteria bacterium RIFCSPLOWO2_01_FULL_54_24</name>
    <dbReference type="NCBI Taxonomy" id="1798515"/>
    <lineage>
        <taxon>Bacteria</taxon>
        <taxon>Candidatus Kaiseribacteriota</taxon>
    </lineage>
</organism>
<feature type="signal peptide" evidence="2">
    <location>
        <begin position="1"/>
        <end position="23"/>
    </location>
</feature>
<evidence type="ECO:0000259" key="3">
    <source>
        <dbReference type="Pfam" id="PF14478"/>
    </source>
</evidence>
<dbReference type="InterPro" id="IPR008930">
    <property type="entry name" value="Terpenoid_cyclase/PrenylTrfase"/>
</dbReference>
<dbReference type="Gene3D" id="1.50.10.20">
    <property type="match status" value="1"/>
</dbReference>
<dbReference type="Pfam" id="PF14478">
    <property type="entry name" value="DUF4430"/>
    <property type="match status" value="1"/>
</dbReference>
<accession>A0A1F6EW19</accession>
<dbReference type="Proteomes" id="UP000177215">
    <property type="component" value="Unassembled WGS sequence"/>
</dbReference>
<feature type="transmembrane region" description="Helical" evidence="1">
    <location>
        <begin position="506"/>
        <end position="523"/>
    </location>
</feature>
<dbReference type="InterPro" id="IPR027954">
    <property type="entry name" value="Transcobalamin-like_C"/>
</dbReference>
<evidence type="ECO:0000313" key="5">
    <source>
        <dbReference type="Proteomes" id="UP000177215"/>
    </source>
</evidence>
<sequence>MNRFRIFAIFISFALFLPIATNADTVPTVSVGDTCTVTDTDGEPHSYSGQFLGICALAAAKDQGVISSYTLENFSFGLFLQSLNGTTPGATQFWSISQNGVEAMVGLSDMTLASGDLLSFQLTDWSDNSTVGAPVQFSIGALTSSASNASSGSSSSGGGEYLKGREFNTSTALEFLASKQNADGSYASALLTDWAAIAFGSANDSVCNEACSAARQKLRMYLFDAEPELSSVTDYERHAMALMALGINPYSETSIDYVTPIVSAFDGTQIGNSSLVNDDMFAVFPLLHSGYSKTNAMMEAIVSFILSKQKVSGSWEGSVDLTAAALQALAPFGEQAGVTQAIEKAEEFLRRNQNESGIFGPNSFSLSWVLQAIATLQQTPDDWSKSGLTPLGYLGVLQQEDGGVEPLSAGKDARVWATSYAIPAALAKPWNDILGYFTRPVSVEPAATSTDTDTRIPMRVSAAPTQSITASASEPATTSATTSPNVALAGQAAVAVIADEPNSGSLVWLSGLFLILGATFYFLRRLPAGQAGA</sequence>
<keyword evidence="1" id="KW-0472">Membrane</keyword>
<gene>
    <name evidence="4" type="ORF">A3B35_03385</name>
</gene>
<keyword evidence="1" id="KW-1133">Transmembrane helix</keyword>
<keyword evidence="1" id="KW-0812">Transmembrane</keyword>
<feature type="domain" description="Transcobalamin-like C-terminal" evidence="3">
    <location>
        <begin position="71"/>
        <end position="122"/>
    </location>
</feature>
<reference evidence="4 5" key="1">
    <citation type="journal article" date="2016" name="Nat. Commun.">
        <title>Thousands of microbial genomes shed light on interconnected biogeochemical processes in an aquifer system.</title>
        <authorList>
            <person name="Anantharaman K."/>
            <person name="Brown C.T."/>
            <person name="Hug L.A."/>
            <person name="Sharon I."/>
            <person name="Castelle C.J."/>
            <person name="Probst A.J."/>
            <person name="Thomas B.C."/>
            <person name="Singh A."/>
            <person name="Wilkins M.J."/>
            <person name="Karaoz U."/>
            <person name="Brodie E.L."/>
            <person name="Williams K.H."/>
            <person name="Hubbard S.S."/>
            <person name="Banfield J.F."/>
        </authorList>
    </citation>
    <scope>NUCLEOTIDE SEQUENCE [LARGE SCALE GENOMIC DNA]</scope>
</reference>
<protein>
    <recommendedName>
        <fullName evidence="3">Transcobalamin-like C-terminal domain-containing protein</fullName>
    </recommendedName>
</protein>
<evidence type="ECO:0000313" key="4">
    <source>
        <dbReference type="EMBL" id="OGG77818.1"/>
    </source>
</evidence>
<evidence type="ECO:0000256" key="1">
    <source>
        <dbReference type="SAM" id="Phobius"/>
    </source>
</evidence>
<feature type="chain" id="PRO_5009524241" description="Transcobalamin-like C-terminal domain-containing protein" evidence="2">
    <location>
        <begin position="24"/>
        <end position="533"/>
    </location>
</feature>
<dbReference type="EMBL" id="MFMC01000005">
    <property type="protein sequence ID" value="OGG77818.1"/>
    <property type="molecule type" value="Genomic_DNA"/>
</dbReference>
<keyword evidence="2" id="KW-0732">Signal</keyword>
<dbReference type="Gene3D" id="2.170.130.30">
    <property type="match status" value="1"/>
</dbReference>
<proteinExistence type="predicted"/>
<dbReference type="AlphaFoldDB" id="A0A1F6EW19"/>
<dbReference type="SUPFAM" id="SSF48239">
    <property type="entry name" value="Terpenoid cyclases/Protein prenyltransferases"/>
    <property type="match status" value="1"/>
</dbReference>
<name>A0A1F6EW19_9BACT</name>
<comment type="caution">
    <text evidence="4">The sequence shown here is derived from an EMBL/GenBank/DDBJ whole genome shotgun (WGS) entry which is preliminary data.</text>
</comment>
<dbReference type="STRING" id="1798515.A3B35_03385"/>